<feature type="domain" description="K+ potassium transporter C-terminal" evidence="14">
    <location>
        <begin position="480"/>
        <end position="627"/>
    </location>
</feature>
<feature type="transmembrane region" description="Helical" evidence="12">
    <location>
        <begin position="252"/>
        <end position="271"/>
    </location>
</feature>
<evidence type="ECO:0000313" key="16">
    <source>
        <dbReference type="Proteomes" id="UP000256774"/>
    </source>
</evidence>
<comment type="subcellular location">
    <subcellularLocation>
        <location evidence="12">Cell membrane</location>
        <topology evidence="12">Multi-pass membrane protein</topology>
    </subcellularLocation>
    <subcellularLocation>
        <location evidence="1">Membrane</location>
        <topology evidence="1">Multi-pass membrane protein</topology>
    </subcellularLocation>
</comment>
<evidence type="ECO:0000256" key="7">
    <source>
        <dbReference type="ARBA" id="ARBA00022847"/>
    </source>
</evidence>
<dbReference type="InterPro" id="IPR053951">
    <property type="entry name" value="K_trans_N"/>
</dbReference>
<keyword evidence="4 12" id="KW-1003">Cell membrane</keyword>
<evidence type="ECO:0000259" key="14">
    <source>
        <dbReference type="Pfam" id="PF22776"/>
    </source>
</evidence>
<evidence type="ECO:0000256" key="8">
    <source>
        <dbReference type="ARBA" id="ARBA00022958"/>
    </source>
</evidence>
<feature type="transmembrane region" description="Helical" evidence="12">
    <location>
        <begin position="174"/>
        <end position="195"/>
    </location>
</feature>
<feature type="transmembrane region" description="Helical" evidence="12">
    <location>
        <begin position="207"/>
        <end position="231"/>
    </location>
</feature>
<keyword evidence="5 12" id="KW-0633">Potassium transport</keyword>
<dbReference type="GO" id="GO:0015079">
    <property type="term" value="F:potassium ion transmembrane transporter activity"/>
    <property type="evidence" value="ECO:0007669"/>
    <property type="project" value="UniProtKB-UniRule"/>
</dbReference>
<dbReference type="AlphaFoldDB" id="A0A3E0H787"/>
<sequence>MSAAASDTLKSSQLALTIGALGVVFGDIGTSPLYAIKQCFSVVPGLDITHDNVIGILSMVFWSLTLVVSIQYITLIMRANNNGEGGIMSLMALVLRGNYKRPWARPLMIVLGLFGAALFFGDGMITPAISVLSAAEGLNVVSPDFEPFIIPLTLVVITILFTMQRHGTGSMGAFFGPIMLLWFSTLAILGAINISHAPEVLALINPYWAILFIEQHAGVSMIIFGAVVLTITGGEAIYADMGHFGHRPIRRAWFYMAFPALVLNYCGQGALLLEDPAAIENPFFLLAPDWALYPLIIFATVATVVASQACISGVFSIAKQAMLLGYLPRFEVRHTSNKEIGQIYIPFFNWFLFAAVCVLVVTFQSSENLAAAYGIAVTMTMTLDAILLIVVAVKIWQWKPYLAGLLIVPFIVLDAAYFSSTSLKFIHGGWLPVMIGILAFFVMATWKRGRDSVQTRLNQETMPLSLFVNSIGASAGQTVPGTAVFMNSSLEQVPHALLHNMKHNKIIHERNIVLRIATQDVPFVEDAERLTINEISHNFYLITAYYGFKEQPDIEQIFALCRTHSLHLDVMDTSFFVSRERIIPNRDNPMHRMRQMLYIAMARNAVPVTDFFSIPSNRVVEMGTQVML</sequence>
<dbReference type="EMBL" id="QUNR01000002">
    <property type="protein sequence ID" value="REH38934.1"/>
    <property type="molecule type" value="Genomic_DNA"/>
</dbReference>
<accession>A0A3E0H787</accession>
<dbReference type="Pfam" id="PF22776">
    <property type="entry name" value="K_trans_C"/>
    <property type="match status" value="1"/>
</dbReference>
<evidence type="ECO:0000256" key="5">
    <source>
        <dbReference type="ARBA" id="ARBA00022538"/>
    </source>
</evidence>
<feature type="transmembrane region" description="Helical" evidence="12">
    <location>
        <begin position="106"/>
        <end position="125"/>
    </location>
</feature>
<feature type="transmembrane region" description="Helical" evidence="12">
    <location>
        <begin position="425"/>
        <end position="446"/>
    </location>
</feature>
<reference evidence="15 16" key="1">
    <citation type="submission" date="2018-08" db="EMBL/GenBank/DDBJ databases">
        <title>Genomic Encyclopedia of Type Strains, Phase IV (KMG-IV): sequencing the most valuable type-strain genomes for metagenomic binning, comparative biology and taxonomic classification.</title>
        <authorList>
            <person name="Goeker M."/>
        </authorList>
    </citation>
    <scope>NUCLEOTIDE SEQUENCE [LARGE SCALE GENOMIC DNA]</scope>
    <source>
        <strain evidence="15 16">DSM 26022</strain>
    </source>
</reference>
<evidence type="ECO:0000256" key="3">
    <source>
        <dbReference type="ARBA" id="ARBA00022448"/>
    </source>
</evidence>
<feature type="transmembrane region" description="Helical" evidence="12">
    <location>
        <begin position="370"/>
        <end position="393"/>
    </location>
</feature>
<comment type="caution">
    <text evidence="15">The sequence shown here is derived from an EMBL/GenBank/DDBJ whole genome shotgun (WGS) entry which is preliminary data.</text>
</comment>
<keyword evidence="9 12" id="KW-1133">Transmembrane helix</keyword>
<dbReference type="GO" id="GO:0005886">
    <property type="term" value="C:plasma membrane"/>
    <property type="evidence" value="ECO:0007669"/>
    <property type="project" value="UniProtKB-SubCell"/>
</dbReference>
<gene>
    <name evidence="12" type="primary">kup</name>
    <name evidence="15" type="ORF">DFR26_1102</name>
</gene>
<evidence type="ECO:0000256" key="12">
    <source>
        <dbReference type="HAMAP-Rule" id="MF_01522"/>
    </source>
</evidence>
<evidence type="ECO:0000313" key="15">
    <source>
        <dbReference type="EMBL" id="REH38934.1"/>
    </source>
</evidence>
<evidence type="ECO:0000256" key="9">
    <source>
        <dbReference type="ARBA" id="ARBA00022989"/>
    </source>
</evidence>
<feature type="transmembrane region" description="Helical" evidence="12">
    <location>
        <begin position="343"/>
        <end position="364"/>
    </location>
</feature>
<dbReference type="PANTHER" id="PTHR30540:SF79">
    <property type="entry name" value="LOW AFFINITY POTASSIUM TRANSPORT SYSTEM PROTEIN KUP"/>
    <property type="match status" value="1"/>
</dbReference>
<feature type="transmembrane region" description="Helical" evidence="12">
    <location>
        <begin position="291"/>
        <end position="318"/>
    </location>
</feature>
<dbReference type="Pfam" id="PF02705">
    <property type="entry name" value="K_trans"/>
    <property type="match status" value="1"/>
</dbReference>
<evidence type="ECO:0000256" key="1">
    <source>
        <dbReference type="ARBA" id="ARBA00004141"/>
    </source>
</evidence>
<keyword evidence="11 12" id="KW-0472">Membrane</keyword>
<organism evidence="15 16">
    <name type="scientific">Paraperlucidibaca baekdonensis</name>
    <dbReference type="NCBI Taxonomy" id="748120"/>
    <lineage>
        <taxon>Bacteria</taxon>
        <taxon>Pseudomonadati</taxon>
        <taxon>Pseudomonadota</taxon>
        <taxon>Gammaproteobacteria</taxon>
        <taxon>Moraxellales</taxon>
        <taxon>Moraxellaceae</taxon>
        <taxon>Paraperlucidibaca</taxon>
    </lineage>
</organism>
<dbReference type="Proteomes" id="UP000256774">
    <property type="component" value="Unassembled WGS sequence"/>
</dbReference>
<feature type="transmembrane region" description="Helical" evidence="12">
    <location>
        <begin position="145"/>
        <end position="162"/>
    </location>
</feature>
<name>A0A3E0H787_9GAMM</name>
<evidence type="ECO:0000256" key="4">
    <source>
        <dbReference type="ARBA" id="ARBA00022475"/>
    </source>
</evidence>
<protein>
    <recommendedName>
        <fullName evidence="12">Probable potassium transport system protein Kup</fullName>
    </recommendedName>
</protein>
<keyword evidence="8 12" id="KW-0630">Potassium</keyword>
<keyword evidence="10 12" id="KW-0406">Ion transport</keyword>
<proteinExistence type="inferred from homology"/>
<comment type="function">
    <text evidence="12">Transport of potassium into the cell. Likely operates as a K(+):H(+) symporter.</text>
</comment>
<keyword evidence="16" id="KW-1185">Reference proteome</keyword>
<evidence type="ECO:0000256" key="2">
    <source>
        <dbReference type="ARBA" id="ARBA00007019"/>
    </source>
</evidence>
<dbReference type="InterPro" id="IPR003855">
    <property type="entry name" value="K+_transporter"/>
</dbReference>
<feature type="transmembrane region" description="Helical" evidence="12">
    <location>
        <begin position="400"/>
        <end position="419"/>
    </location>
</feature>
<keyword evidence="6 12" id="KW-0812">Transmembrane</keyword>
<dbReference type="OrthoDB" id="9805577at2"/>
<evidence type="ECO:0000256" key="11">
    <source>
        <dbReference type="ARBA" id="ARBA00023136"/>
    </source>
</evidence>
<keyword evidence="3 12" id="KW-0813">Transport</keyword>
<dbReference type="GO" id="GO:0015293">
    <property type="term" value="F:symporter activity"/>
    <property type="evidence" value="ECO:0007669"/>
    <property type="project" value="UniProtKB-UniRule"/>
</dbReference>
<dbReference type="InterPro" id="IPR053952">
    <property type="entry name" value="K_trans_C"/>
</dbReference>
<dbReference type="HAMAP" id="MF_01522">
    <property type="entry name" value="Kup"/>
    <property type="match status" value="1"/>
</dbReference>
<evidence type="ECO:0000256" key="10">
    <source>
        <dbReference type="ARBA" id="ARBA00023065"/>
    </source>
</evidence>
<dbReference type="RefSeq" id="WP_116207953.1">
    <property type="nucleotide sequence ID" value="NZ_QUNR01000002.1"/>
</dbReference>
<dbReference type="InterPro" id="IPR023051">
    <property type="entry name" value="Kup"/>
</dbReference>
<evidence type="ECO:0000256" key="6">
    <source>
        <dbReference type="ARBA" id="ARBA00022692"/>
    </source>
</evidence>
<dbReference type="PANTHER" id="PTHR30540">
    <property type="entry name" value="OSMOTIC STRESS POTASSIUM TRANSPORTER"/>
    <property type="match status" value="1"/>
</dbReference>
<keyword evidence="7 12" id="KW-0769">Symport</keyword>
<comment type="similarity">
    <text evidence="2 12">Belongs to the HAK/KUP transporter (TC 2.A.72) family.</text>
</comment>
<comment type="catalytic activity">
    <reaction evidence="12">
        <text>K(+)(in) + H(+)(in) = K(+)(out) + H(+)(out)</text>
        <dbReference type="Rhea" id="RHEA:28490"/>
        <dbReference type="ChEBI" id="CHEBI:15378"/>
        <dbReference type="ChEBI" id="CHEBI:29103"/>
    </reaction>
</comment>
<feature type="transmembrane region" description="Helical" evidence="12">
    <location>
        <begin position="59"/>
        <end position="79"/>
    </location>
</feature>
<evidence type="ECO:0000259" key="13">
    <source>
        <dbReference type="Pfam" id="PF02705"/>
    </source>
</evidence>
<feature type="domain" description="K+ potassium transporter integral membrane" evidence="13">
    <location>
        <begin position="17"/>
        <end position="469"/>
    </location>
</feature>